<gene>
    <name evidence="2" type="ordered locus">Ctha_2535</name>
</gene>
<dbReference type="Proteomes" id="UP000001208">
    <property type="component" value="Chromosome"/>
</dbReference>
<feature type="signal peptide" evidence="1">
    <location>
        <begin position="1"/>
        <end position="29"/>
    </location>
</feature>
<dbReference type="eggNOG" id="ENOG5033R3T">
    <property type="taxonomic scope" value="Bacteria"/>
</dbReference>
<sequence length="359" mass="39346">MIRKVLNHTIKTWLSGLVALFALCPSANAASENYTAAFLDIPLGVRALGLGGQYSPIDNYDGTAFYWNPAGVGLAKGKLLSTLYSNQFGSFNDPLTKYFYIGYTQDIGDGVGFSINWIRNSISDIPYAPDELDLTDIDDLLSRLESGDFLDGTFNNADDAIFVSIGKNIATSVDFGWQYFNLPISLPVGITFKYIHQGFSGNSAVEYSGTGVGIDVGGLLKFNLGDFVSNKSYGDVALGLTLRDIFNTPISWNTELKTKSSIKRSYLLSFSYKQPLPFISSSLMFVYSYSSKYDGLSSIGLEYKYRELLALRVGSYDSEASLGAGIFFNSSVFIDYAYNFNDLGGIHRVGVSLLLSRIL</sequence>
<evidence type="ECO:0000313" key="2">
    <source>
        <dbReference type="EMBL" id="ACF14984.1"/>
    </source>
</evidence>
<dbReference type="EMBL" id="CP001100">
    <property type="protein sequence ID" value="ACF14984.1"/>
    <property type="molecule type" value="Genomic_DNA"/>
</dbReference>
<dbReference type="RefSeq" id="WP_012501066.1">
    <property type="nucleotide sequence ID" value="NC_011026.1"/>
</dbReference>
<evidence type="ECO:0008006" key="4">
    <source>
        <dbReference type="Google" id="ProtNLM"/>
    </source>
</evidence>
<dbReference type="STRING" id="517418.Ctha_2535"/>
<dbReference type="AlphaFoldDB" id="B3QXR9"/>
<accession>B3QXR9</accession>
<feature type="chain" id="PRO_5002795879" description="PorV/PorQ family protein" evidence="1">
    <location>
        <begin position="30"/>
        <end position="359"/>
    </location>
</feature>
<keyword evidence="3" id="KW-1185">Reference proteome</keyword>
<proteinExistence type="predicted"/>
<organism evidence="2 3">
    <name type="scientific">Chloroherpeton thalassium (strain ATCC 35110 / GB-78)</name>
    <dbReference type="NCBI Taxonomy" id="517418"/>
    <lineage>
        <taxon>Bacteria</taxon>
        <taxon>Pseudomonadati</taxon>
        <taxon>Chlorobiota</taxon>
        <taxon>Chlorobiia</taxon>
        <taxon>Chlorobiales</taxon>
        <taxon>Chloroherpetonaceae</taxon>
        <taxon>Chloroherpeton</taxon>
    </lineage>
</organism>
<protein>
    <recommendedName>
        <fullName evidence="4">PorV/PorQ family protein</fullName>
    </recommendedName>
</protein>
<dbReference type="KEGG" id="cts:Ctha_2535"/>
<evidence type="ECO:0000313" key="3">
    <source>
        <dbReference type="Proteomes" id="UP000001208"/>
    </source>
</evidence>
<evidence type="ECO:0000256" key="1">
    <source>
        <dbReference type="SAM" id="SignalP"/>
    </source>
</evidence>
<dbReference type="HOGENOM" id="CLU_063038_0_0_10"/>
<keyword evidence="1" id="KW-0732">Signal</keyword>
<name>B3QXR9_CHLT3</name>
<reference evidence="2 3" key="1">
    <citation type="submission" date="2008-06" db="EMBL/GenBank/DDBJ databases">
        <title>Complete sequence of Chloroherpeton thalassium ATCC 35110.</title>
        <authorList>
            <consortium name="US DOE Joint Genome Institute"/>
            <person name="Lucas S."/>
            <person name="Copeland A."/>
            <person name="Lapidus A."/>
            <person name="Glavina del Rio T."/>
            <person name="Dalin E."/>
            <person name="Tice H."/>
            <person name="Bruce D."/>
            <person name="Goodwin L."/>
            <person name="Pitluck S."/>
            <person name="Schmutz J."/>
            <person name="Larimer F."/>
            <person name="Land M."/>
            <person name="Hauser L."/>
            <person name="Kyrpides N."/>
            <person name="Mikhailova N."/>
            <person name="Liu Z."/>
            <person name="Li T."/>
            <person name="Zhao F."/>
            <person name="Overmann J."/>
            <person name="Bryant D.A."/>
            <person name="Richardson P."/>
        </authorList>
    </citation>
    <scope>NUCLEOTIDE SEQUENCE [LARGE SCALE GENOMIC DNA]</scope>
    <source>
        <strain evidence="3">ATCC 35110 / GB-78</strain>
    </source>
</reference>